<organism evidence="4 5">
    <name type="scientific">Nocardioides daedukensis</name>
    <dbReference type="NCBI Taxonomy" id="634462"/>
    <lineage>
        <taxon>Bacteria</taxon>
        <taxon>Bacillati</taxon>
        <taxon>Actinomycetota</taxon>
        <taxon>Actinomycetes</taxon>
        <taxon>Propionibacteriales</taxon>
        <taxon>Nocardioidaceae</taxon>
        <taxon>Nocardioides</taxon>
    </lineage>
</organism>
<dbReference type="InterPro" id="IPR046938">
    <property type="entry name" value="DNA_clamp_sf"/>
</dbReference>
<keyword evidence="1 4" id="KW-0238">DNA-binding</keyword>
<protein>
    <submittedName>
        <fullName evidence="4">DNA-binding transcriptional MerR regulator</fullName>
    </submittedName>
</protein>
<dbReference type="EMBL" id="JACCAA010000001">
    <property type="protein sequence ID" value="NYG59006.1"/>
    <property type="molecule type" value="Genomic_DNA"/>
</dbReference>
<comment type="caution">
    <text evidence="4">The sequence shown here is derived from an EMBL/GenBank/DDBJ whole genome shotgun (WGS) entry which is preliminary data.</text>
</comment>
<name>A0A7Y9UQW2_9ACTN</name>
<keyword evidence="5" id="KW-1185">Reference proteome</keyword>
<dbReference type="SUPFAM" id="SSF46955">
    <property type="entry name" value="Putative DNA-binding domain"/>
    <property type="match status" value="1"/>
</dbReference>
<dbReference type="Pfam" id="PF13411">
    <property type="entry name" value="MerR_1"/>
    <property type="match status" value="1"/>
</dbReference>
<dbReference type="GO" id="GO:0008408">
    <property type="term" value="F:3'-5' exonuclease activity"/>
    <property type="evidence" value="ECO:0007669"/>
    <property type="project" value="InterPro"/>
</dbReference>
<dbReference type="GO" id="GO:0003887">
    <property type="term" value="F:DNA-directed DNA polymerase activity"/>
    <property type="evidence" value="ECO:0007669"/>
    <property type="project" value="InterPro"/>
</dbReference>
<accession>A0A7Y9UQW2</accession>
<dbReference type="GO" id="GO:0003677">
    <property type="term" value="F:DNA binding"/>
    <property type="evidence" value="ECO:0007669"/>
    <property type="project" value="UniProtKB-KW"/>
</dbReference>
<dbReference type="InterPro" id="IPR022637">
    <property type="entry name" value="DNA_polIII_beta_cen"/>
</dbReference>
<sequence length="204" mass="21636">MTDPGLMSIGAFAKLAGLTASALRFYDDAGLLRPERVDPLSGYRFYSEAQLVRALQLRQLREIGMPLPTIGRFFTASAADALRLIDDQVARATAEAEGIQQTAAALKAFLGEGAYLTLCVLPGPVLAAAVDQVLATTTHDPEIPVLGGVRLEADPDALSLTATDRYRLATRTLVPASLLPLPGRGRWPETTSRPPRRGSGGASP</sequence>
<feature type="domain" description="HTH merR-type" evidence="3">
    <location>
        <begin position="6"/>
        <end position="76"/>
    </location>
</feature>
<dbReference type="Pfam" id="PF02767">
    <property type="entry name" value="DNA_pol3_beta_2"/>
    <property type="match status" value="1"/>
</dbReference>
<dbReference type="PROSITE" id="PS50937">
    <property type="entry name" value="HTH_MERR_2"/>
    <property type="match status" value="1"/>
</dbReference>
<feature type="region of interest" description="Disordered" evidence="2">
    <location>
        <begin position="180"/>
        <end position="204"/>
    </location>
</feature>
<gene>
    <name evidence="4" type="ORF">BJ980_001929</name>
</gene>
<dbReference type="RefSeq" id="WP_218855461.1">
    <property type="nucleotide sequence ID" value="NZ_JACCAA010000001.1"/>
</dbReference>
<dbReference type="SUPFAM" id="SSF55979">
    <property type="entry name" value="DNA clamp"/>
    <property type="match status" value="1"/>
</dbReference>
<dbReference type="GO" id="GO:0006260">
    <property type="term" value="P:DNA replication"/>
    <property type="evidence" value="ECO:0007669"/>
    <property type="project" value="InterPro"/>
</dbReference>
<dbReference type="PROSITE" id="PS00552">
    <property type="entry name" value="HTH_MERR_1"/>
    <property type="match status" value="1"/>
</dbReference>
<dbReference type="GO" id="GO:0009360">
    <property type="term" value="C:DNA polymerase III complex"/>
    <property type="evidence" value="ECO:0007669"/>
    <property type="project" value="InterPro"/>
</dbReference>
<dbReference type="PANTHER" id="PTHR30204:SF97">
    <property type="entry name" value="MERR FAMILY REGULATORY PROTEIN"/>
    <property type="match status" value="1"/>
</dbReference>
<dbReference type="InterPro" id="IPR009061">
    <property type="entry name" value="DNA-bd_dom_put_sf"/>
</dbReference>
<dbReference type="GO" id="GO:0003700">
    <property type="term" value="F:DNA-binding transcription factor activity"/>
    <property type="evidence" value="ECO:0007669"/>
    <property type="project" value="InterPro"/>
</dbReference>
<dbReference type="PANTHER" id="PTHR30204">
    <property type="entry name" value="REDOX-CYCLING DRUG-SENSING TRANSCRIPTIONAL ACTIVATOR SOXR"/>
    <property type="match status" value="1"/>
</dbReference>
<dbReference type="InterPro" id="IPR047057">
    <property type="entry name" value="MerR_fam"/>
</dbReference>
<proteinExistence type="predicted"/>
<dbReference type="AlphaFoldDB" id="A0A7Y9UQW2"/>
<evidence type="ECO:0000313" key="4">
    <source>
        <dbReference type="EMBL" id="NYG59006.1"/>
    </source>
</evidence>
<reference evidence="4 5" key="1">
    <citation type="submission" date="2020-07" db="EMBL/GenBank/DDBJ databases">
        <title>Sequencing the genomes of 1000 actinobacteria strains.</title>
        <authorList>
            <person name="Klenk H.-P."/>
        </authorList>
    </citation>
    <scope>NUCLEOTIDE SEQUENCE [LARGE SCALE GENOMIC DNA]</scope>
    <source>
        <strain evidence="4 5">DSM 23819</strain>
    </source>
</reference>
<dbReference type="CDD" id="cd01107">
    <property type="entry name" value="HTH_BmrR"/>
    <property type="match status" value="1"/>
</dbReference>
<dbReference type="Gene3D" id="1.10.1660.10">
    <property type="match status" value="1"/>
</dbReference>
<evidence type="ECO:0000256" key="2">
    <source>
        <dbReference type="SAM" id="MobiDB-lite"/>
    </source>
</evidence>
<dbReference type="SMART" id="SM00422">
    <property type="entry name" value="HTH_MERR"/>
    <property type="match status" value="1"/>
</dbReference>
<dbReference type="Gene3D" id="3.10.150.10">
    <property type="entry name" value="DNA Polymerase III, subunit A, domain 2"/>
    <property type="match status" value="1"/>
</dbReference>
<dbReference type="Proteomes" id="UP000540656">
    <property type="component" value="Unassembled WGS sequence"/>
</dbReference>
<evidence type="ECO:0000259" key="3">
    <source>
        <dbReference type="PROSITE" id="PS50937"/>
    </source>
</evidence>
<dbReference type="InterPro" id="IPR000551">
    <property type="entry name" value="MerR-type_HTH_dom"/>
</dbReference>
<evidence type="ECO:0000256" key="1">
    <source>
        <dbReference type="ARBA" id="ARBA00023125"/>
    </source>
</evidence>
<evidence type="ECO:0000313" key="5">
    <source>
        <dbReference type="Proteomes" id="UP000540656"/>
    </source>
</evidence>